<dbReference type="GO" id="GO:0005525">
    <property type="term" value="F:GTP binding"/>
    <property type="evidence" value="ECO:0007669"/>
    <property type="project" value="UniProtKB-KW"/>
</dbReference>
<dbReference type="InterPro" id="IPR002041">
    <property type="entry name" value="Ran_GTPase"/>
</dbReference>
<name>A0A813GFH5_POLGL</name>
<dbReference type="EMBL" id="CAJNNV010028851">
    <property type="protein sequence ID" value="CAE8625918.1"/>
    <property type="molecule type" value="Genomic_DNA"/>
</dbReference>
<keyword evidence="5" id="KW-1185">Reference proteome</keyword>
<gene>
    <name evidence="4" type="ORF">PGLA1383_LOCUS42896</name>
</gene>
<feature type="transmembrane region" description="Helical" evidence="3">
    <location>
        <begin position="77"/>
        <end position="96"/>
    </location>
</feature>
<keyword evidence="2" id="KW-0342">GTP-binding</keyword>
<keyword evidence="3" id="KW-0472">Membrane</keyword>
<dbReference type="PANTHER" id="PTHR24071">
    <property type="entry name" value="RAN GTPASE"/>
    <property type="match status" value="1"/>
</dbReference>
<evidence type="ECO:0000256" key="1">
    <source>
        <dbReference type="ARBA" id="ARBA00022741"/>
    </source>
</evidence>
<keyword evidence="3" id="KW-1133">Transmembrane helix</keyword>
<dbReference type="GO" id="GO:0005634">
    <property type="term" value="C:nucleus"/>
    <property type="evidence" value="ECO:0007669"/>
    <property type="project" value="TreeGrafter"/>
</dbReference>
<dbReference type="InterPro" id="IPR027417">
    <property type="entry name" value="P-loop_NTPase"/>
</dbReference>
<dbReference type="PRINTS" id="PR00449">
    <property type="entry name" value="RASTRNSFRMNG"/>
</dbReference>
<evidence type="ECO:0000256" key="3">
    <source>
        <dbReference type="SAM" id="Phobius"/>
    </source>
</evidence>
<evidence type="ECO:0000313" key="5">
    <source>
        <dbReference type="Proteomes" id="UP000654075"/>
    </source>
</evidence>
<dbReference type="Proteomes" id="UP000654075">
    <property type="component" value="Unassembled WGS sequence"/>
</dbReference>
<organism evidence="4 5">
    <name type="scientific">Polarella glacialis</name>
    <name type="common">Dinoflagellate</name>
    <dbReference type="NCBI Taxonomy" id="89957"/>
    <lineage>
        <taxon>Eukaryota</taxon>
        <taxon>Sar</taxon>
        <taxon>Alveolata</taxon>
        <taxon>Dinophyceae</taxon>
        <taxon>Suessiales</taxon>
        <taxon>Suessiaceae</taxon>
        <taxon>Polarella</taxon>
    </lineage>
</organism>
<dbReference type="Gene3D" id="3.40.50.300">
    <property type="entry name" value="P-loop containing nucleotide triphosphate hydrolases"/>
    <property type="match status" value="1"/>
</dbReference>
<evidence type="ECO:0000256" key="2">
    <source>
        <dbReference type="ARBA" id="ARBA00023134"/>
    </source>
</evidence>
<comment type="caution">
    <text evidence="4">The sequence shown here is derived from an EMBL/GenBank/DDBJ whole genome shotgun (WGS) entry which is preliminary data.</text>
</comment>
<dbReference type="Pfam" id="PF08477">
    <property type="entry name" value="Roc"/>
    <property type="match status" value="1"/>
</dbReference>
<dbReference type="SUPFAM" id="SSF52540">
    <property type="entry name" value="P-loop containing nucleoside triphosphate hydrolases"/>
    <property type="match status" value="1"/>
</dbReference>
<dbReference type="GO" id="GO:0000054">
    <property type="term" value="P:ribosomal subunit export from nucleus"/>
    <property type="evidence" value="ECO:0007669"/>
    <property type="project" value="TreeGrafter"/>
</dbReference>
<accession>A0A813GFH5</accession>
<feature type="non-terminal residue" evidence="4">
    <location>
        <position position="1"/>
    </location>
</feature>
<protein>
    <submittedName>
        <fullName evidence="4">Uncharacterized protein</fullName>
    </submittedName>
</protein>
<dbReference type="GO" id="GO:0005737">
    <property type="term" value="C:cytoplasm"/>
    <property type="evidence" value="ECO:0007669"/>
    <property type="project" value="TreeGrafter"/>
</dbReference>
<sequence length="100" mass="11123">QDFWFREKSPRYFQLAETSSVEMSGPEFKLVLCGDGGVGKTTLVKRHLTGEFEKKYIPTLGVEVHPLKFTTNCAALSGPYLAGAALLFGGLLTIVWSRRR</sequence>
<keyword evidence="3" id="KW-0812">Transmembrane</keyword>
<keyword evidence="1" id="KW-0547">Nucleotide-binding</keyword>
<dbReference type="AlphaFoldDB" id="A0A813GFH5"/>
<dbReference type="PANTHER" id="PTHR24071:SF0">
    <property type="entry name" value="GTP-BINDING NUCLEAR PROTEIN RAN"/>
    <property type="match status" value="1"/>
</dbReference>
<proteinExistence type="predicted"/>
<evidence type="ECO:0000313" key="4">
    <source>
        <dbReference type="EMBL" id="CAE8625918.1"/>
    </source>
</evidence>
<dbReference type="OrthoDB" id="48625at2759"/>
<dbReference type="GO" id="GO:0003924">
    <property type="term" value="F:GTPase activity"/>
    <property type="evidence" value="ECO:0007669"/>
    <property type="project" value="InterPro"/>
</dbReference>
<reference evidence="4" key="1">
    <citation type="submission" date="2021-02" db="EMBL/GenBank/DDBJ databases">
        <authorList>
            <person name="Dougan E. K."/>
            <person name="Rhodes N."/>
            <person name="Thang M."/>
            <person name="Chan C."/>
        </authorList>
    </citation>
    <scope>NUCLEOTIDE SEQUENCE</scope>
</reference>
<dbReference type="GO" id="GO:0006606">
    <property type="term" value="P:protein import into nucleus"/>
    <property type="evidence" value="ECO:0007669"/>
    <property type="project" value="TreeGrafter"/>
</dbReference>